<dbReference type="Proteomes" id="UP000757232">
    <property type="component" value="Unassembled WGS sequence"/>
</dbReference>
<name>A0A9Q5N4M1_SANBA</name>
<evidence type="ECO:0000256" key="2">
    <source>
        <dbReference type="SAM" id="Phobius"/>
    </source>
</evidence>
<sequence>MGHILTVFPLFVLISLSFLVFLVEGSALASPDLAARHARQFAVKRAIVARQNGNGPGQGGGDDEGEGNGPDDSSQSVLPSSTTEGTSTTSATSSTETTSSSTSFGPPTTTSSSSSSSISTSSSSSSTITSSSSEFIPSSTSSSSTFSSTPTSSTSLSTTSSSSSQTSSSTLSSSSRTTSQVTTVSASTATAVVAASSNTLRVSSSSSATSSVATSAEASSTESAASNGFLSNKGAMAGTFTAVGIIAVGLICAIVVFIRKRKRSEDLDIFDTEYKEYSSGNDVGGTSCGNDDYFASDMSSLSANAVSHAGAHAENMDYNHADYGYGVPPTAADRTSVASNHAGYGAFRSATEQRKPPMQSSGLRNEMNWNNDAAYAEPAVDENQSMHIVPHDDSHYYASATRVPGTAY</sequence>
<dbReference type="EMBL" id="LNZH02000215">
    <property type="protein sequence ID" value="OCB84498.1"/>
    <property type="molecule type" value="Genomic_DNA"/>
</dbReference>
<evidence type="ECO:0000313" key="4">
    <source>
        <dbReference type="EMBL" id="OCB84498.1"/>
    </source>
</evidence>
<reference evidence="4" key="1">
    <citation type="submission" date="2016-06" db="EMBL/GenBank/DDBJ databases">
        <title>Draft Genome sequence of the fungus Inonotus baumii.</title>
        <authorList>
            <person name="Zhu H."/>
            <person name="Lin W."/>
        </authorList>
    </citation>
    <scope>NUCLEOTIDE SEQUENCE</scope>
    <source>
        <strain evidence="4">821</strain>
    </source>
</reference>
<comment type="caution">
    <text evidence="4">The sequence shown here is derived from an EMBL/GenBank/DDBJ whole genome shotgun (WGS) entry which is preliminary data.</text>
</comment>
<keyword evidence="2" id="KW-0812">Transmembrane</keyword>
<feature type="region of interest" description="Disordered" evidence="1">
    <location>
        <begin position="50"/>
        <end position="180"/>
    </location>
</feature>
<keyword evidence="5" id="KW-1185">Reference proteome</keyword>
<accession>A0A9Q5N4M1</accession>
<feature type="transmembrane region" description="Helical" evidence="2">
    <location>
        <begin position="235"/>
        <end position="258"/>
    </location>
</feature>
<evidence type="ECO:0000313" key="5">
    <source>
        <dbReference type="Proteomes" id="UP000757232"/>
    </source>
</evidence>
<dbReference type="OrthoDB" id="3068832at2759"/>
<keyword evidence="2" id="KW-1133">Transmembrane helix</keyword>
<gene>
    <name evidence="4" type="ORF">A7U60_g8484</name>
</gene>
<proteinExistence type="predicted"/>
<feature type="compositionally biased region" description="Low complexity" evidence="1">
    <location>
        <begin position="80"/>
        <end position="180"/>
    </location>
</feature>
<organism evidence="4 5">
    <name type="scientific">Sanghuangporus baumii</name>
    <name type="common">Phellinus baumii</name>
    <dbReference type="NCBI Taxonomy" id="108892"/>
    <lineage>
        <taxon>Eukaryota</taxon>
        <taxon>Fungi</taxon>
        <taxon>Dikarya</taxon>
        <taxon>Basidiomycota</taxon>
        <taxon>Agaricomycotina</taxon>
        <taxon>Agaricomycetes</taxon>
        <taxon>Hymenochaetales</taxon>
        <taxon>Hymenochaetaceae</taxon>
        <taxon>Sanghuangporus</taxon>
    </lineage>
</organism>
<dbReference type="AlphaFoldDB" id="A0A9Q5N4M1"/>
<keyword evidence="2" id="KW-0472">Membrane</keyword>
<feature type="chain" id="PRO_5040291758" evidence="3">
    <location>
        <begin position="26"/>
        <end position="408"/>
    </location>
</feature>
<protein>
    <submittedName>
        <fullName evidence="4">Uncharacterized protein</fullName>
    </submittedName>
</protein>
<evidence type="ECO:0000256" key="1">
    <source>
        <dbReference type="SAM" id="MobiDB-lite"/>
    </source>
</evidence>
<evidence type="ECO:0000256" key="3">
    <source>
        <dbReference type="SAM" id="SignalP"/>
    </source>
</evidence>
<feature type="signal peptide" evidence="3">
    <location>
        <begin position="1"/>
        <end position="25"/>
    </location>
</feature>
<keyword evidence="3" id="KW-0732">Signal</keyword>